<protein>
    <submittedName>
        <fullName evidence="6">BPTI/Kunitz inhibitor domain-containing protein</fullName>
    </submittedName>
</protein>
<evidence type="ECO:0000259" key="4">
    <source>
        <dbReference type="PROSITE" id="PS50279"/>
    </source>
</evidence>
<keyword evidence="5" id="KW-1185">Reference proteome</keyword>
<evidence type="ECO:0000313" key="5">
    <source>
        <dbReference type="Proteomes" id="UP000095283"/>
    </source>
</evidence>
<sequence length="119" mass="13347">MSTGEGNYNLERYYFDQTTKTCRLFMYDGLKGNQNNFISLRSCQLACQPLENPCIGQPATTAAGQVIVLPLYFSLSYILNVDSFMLLATNPCSVPLAPGTGNNGLSRWYYNPDDRVCFY</sequence>
<proteinExistence type="predicted"/>
<dbReference type="Gene3D" id="4.10.410.10">
    <property type="entry name" value="Pancreatic trypsin inhibitor Kunitz domain"/>
    <property type="match status" value="1"/>
</dbReference>
<dbReference type="Proteomes" id="UP000095283">
    <property type="component" value="Unplaced"/>
</dbReference>
<accession>A0A1I7XL13</accession>
<dbReference type="PROSITE" id="PS50279">
    <property type="entry name" value="BPTI_KUNITZ_2"/>
    <property type="match status" value="1"/>
</dbReference>
<dbReference type="SMART" id="SM00131">
    <property type="entry name" value="KU"/>
    <property type="match status" value="1"/>
</dbReference>
<name>A0A1I7XL13_HETBA</name>
<evidence type="ECO:0000256" key="1">
    <source>
        <dbReference type="ARBA" id="ARBA00022690"/>
    </source>
</evidence>
<dbReference type="PANTHER" id="PTHR10083:SF374">
    <property type="entry name" value="BPTI_KUNITZ INHIBITOR DOMAIN-CONTAINING PROTEIN"/>
    <property type="match status" value="1"/>
</dbReference>
<keyword evidence="3" id="KW-1015">Disulfide bond</keyword>
<dbReference type="GO" id="GO:0005615">
    <property type="term" value="C:extracellular space"/>
    <property type="evidence" value="ECO:0007669"/>
    <property type="project" value="TreeGrafter"/>
</dbReference>
<evidence type="ECO:0000256" key="3">
    <source>
        <dbReference type="ARBA" id="ARBA00023157"/>
    </source>
</evidence>
<dbReference type="AlphaFoldDB" id="A0A1I7XL13"/>
<organism evidence="5 6">
    <name type="scientific">Heterorhabditis bacteriophora</name>
    <name type="common">Entomopathogenic nematode worm</name>
    <dbReference type="NCBI Taxonomy" id="37862"/>
    <lineage>
        <taxon>Eukaryota</taxon>
        <taxon>Metazoa</taxon>
        <taxon>Ecdysozoa</taxon>
        <taxon>Nematoda</taxon>
        <taxon>Chromadorea</taxon>
        <taxon>Rhabditida</taxon>
        <taxon>Rhabditina</taxon>
        <taxon>Rhabditomorpha</taxon>
        <taxon>Strongyloidea</taxon>
        <taxon>Heterorhabditidae</taxon>
        <taxon>Heterorhabditis</taxon>
    </lineage>
</organism>
<dbReference type="InterPro" id="IPR002223">
    <property type="entry name" value="Kunitz_BPTI"/>
</dbReference>
<keyword evidence="2" id="KW-0722">Serine protease inhibitor</keyword>
<dbReference type="PANTHER" id="PTHR10083">
    <property type="entry name" value="KUNITZ-TYPE PROTEASE INHIBITOR-RELATED"/>
    <property type="match status" value="1"/>
</dbReference>
<keyword evidence="1" id="KW-0646">Protease inhibitor</keyword>
<dbReference type="Pfam" id="PF00014">
    <property type="entry name" value="Kunitz_BPTI"/>
    <property type="match status" value="1"/>
</dbReference>
<dbReference type="InterPro" id="IPR050098">
    <property type="entry name" value="TFPI/VKTCI-like"/>
</dbReference>
<evidence type="ECO:0000256" key="2">
    <source>
        <dbReference type="ARBA" id="ARBA00022900"/>
    </source>
</evidence>
<dbReference type="CDD" id="cd22593">
    <property type="entry name" value="Kunitz_conkunitzin"/>
    <property type="match status" value="1"/>
</dbReference>
<reference evidence="6" key="1">
    <citation type="submission" date="2016-11" db="UniProtKB">
        <authorList>
            <consortium name="WormBaseParasite"/>
        </authorList>
    </citation>
    <scope>IDENTIFICATION</scope>
</reference>
<dbReference type="SUPFAM" id="SSF57362">
    <property type="entry name" value="BPTI-like"/>
    <property type="match status" value="2"/>
</dbReference>
<feature type="domain" description="BPTI/Kunitz inhibitor" evidence="4">
    <location>
        <begin position="1"/>
        <end position="47"/>
    </location>
</feature>
<dbReference type="GO" id="GO:0004867">
    <property type="term" value="F:serine-type endopeptidase inhibitor activity"/>
    <property type="evidence" value="ECO:0007669"/>
    <property type="project" value="UniProtKB-KW"/>
</dbReference>
<dbReference type="InterPro" id="IPR036880">
    <property type="entry name" value="Kunitz_BPTI_sf"/>
</dbReference>
<dbReference type="WBParaSite" id="Hba_18185">
    <property type="protein sequence ID" value="Hba_18185"/>
    <property type="gene ID" value="Hba_18185"/>
</dbReference>
<evidence type="ECO:0000313" key="6">
    <source>
        <dbReference type="WBParaSite" id="Hba_18185"/>
    </source>
</evidence>